<evidence type="ECO:0008006" key="5">
    <source>
        <dbReference type="Google" id="ProtNLM"/>
    </source>
</evidence>
<evidence type="ECO:0000256" key="2">
    <source>
        <dbReference type="SAM" id="MobiDB-lite"/>
    </source>
</evidence>
<dbReference type="InterPro" id="IPR044053">
    <property type="entry name" value="AsaB-like"/>
</dbReference>
<sequence length="278" mass="31919">MTVALNNKSVSASAFYFSPPEDGSHPHIYTEPREGVPYKNYGQEEHTVQFEDVRGKEDSYSLDKTGFYFGKHAANHKSFNNDEEIKKEYYAESAELLKRVTGASKVVFFDHTLRRRQGEPGLEADKRGPVPMVHVDQSSSASHNRVRRHLPEAEAEERLKRRFQIINLWRPISHPAFDWPLALCDFYSVDREKDLTPVDLIYPDKVGQTLGVRYNPQHRWKYLKGMTPEEFVLIKCYDSIEDGSVAVLTPHTAFNDPSTPAGSLPRQSIELRALIFYD</sequence>
<feature type="region of interest" description="Disordered" evidence="2">
    <location>
        <begin position="119"/>
        <end position="149"/>
    </location>
</feature>
<keyword evidence="4" id="KW-1185">Reference proteome</keyword>
<dbReference type="EMBL" id="JBBXMP010000011">
    <property type="protein sequence ID" value="KAL0069658.1"/>
    <property type="molecule type" value="Genomic_DNA"/>
</dbReference>
<comment type="similarity">
    <text evidence="1">Belongs to the asaB hydroxylase/desaturase family.</text>
</comment>
<gene>
    <name evidence="3" type="ORF">AAF712_003316</name>
</gene>
<dbReference type="NCBIfam" id="NF041278">
    <property type="entry name" value="CmcJ_NvfI_EfuI"/>
    <property type="match status" value="1"/>
</dbReference>
<dbReference type="PANTHER" id="PTHR34598">
    <property type="entry name" value="BLL6449 PROTEIN"/>
    <property type="match status" value="1"/>
</dbReference>
<organism evidence="3 4">
    <name type="scientific">Marasmius tenuissimus</name>
    <dbReference type="NCBI Taxonomy" id="585030"/>
    <lineage>
        <taxon>Eukaryota</taxon>
        <taxon>Fungi</taxon>
        <taxon>Dikarya</taxon>
        <taxon>Basidiomycota</taxon>
        <taxon>Agaricomycotina</taxon>
        <taxon>Agaricomycetes</taxon>
        <taxon>Agaricomycetidae</taxon>
        <taxon>Agaricales</taxon>
        <taxon>Marasmiineae</taxon>
        <taxon>Marasmiaceae</taxon>
        <taxon>Marasmius</taxon>
    </lineage>
</organism>
<protein>
    <recommendedName>
        <fullName evidence="5">Methyltransferase</fullName>
    </recommendedName>
</protein>
<name>A0ABR3A7K1_9AGAR</name>
<comment type="caution">
    <text evidence="3">The sequence shown here is derived from an EMBL/GenBank/DDBJ whole genome shotgun (WGS) entry which is preliminary data.</text>
</comment>
<evidence type="ECO:0000313" key="4">
    <source>
        <dbReference type="Proteomes" id="UP001437256"/>
    </source>
</evidence>
<reference evidence="3 4" key="1">
    <citation type="submission" date="2024-05" db="EMBL/GenBank/DDBJ databases">
        <title>A draft genome resource for the thread blight pathogen Marasmius tenuissimus strain MS-2.</title>
        <authorList>
            <person name="Yulfo-Soto G.E."/>
            <person name="Baruah I.K."/>
            <person name="Amoako-Attah I."/>
            <person name="Bukari Y."/>
            <person name="Meinhardt L.W."/>
            <person name="Bailey B.A."/>
            <person name="Cohen S.P."/>
        </authorList>
    </citation>
    <scope>NUCLEOTIDE SEQUENCE [LARGE SCALE GENOMIC DNA]</scope>
    <source>
        <strain evidence="3 4">MS-2</strain>
    </source>
</reference>
<proteinExistence type="inferred from homology"/>
<dbReference type="Proteomes" id="UP001437256">
    <property type="component" value="Unassembled WGS sequence"/>
</dbReference>
<evidence type="ECO:0000256" key="1">
    <source>
        <dbReference type="ARBA" id="ARBA00023604"/>
    </source>
</evidence>
<accession>A0ABR3A7K1</accession>
<evidence type="ECO:0000313" key="3">
    <source>
        <dbReference type="EMBL" id="KAL0069658.1"/>
    </source>
</evidence>
<dbReference type="PANTHER" id="PTHR34598:SF3">
    <property type="entry name" value="OXIDOREDUCTASE AN1597"/>
    <property type="match status" value="1"/>
</dbReference>